<comment type="similarity">
    <text evidence="1">Belongs to the SEN54 family.</text>
</comment>
<dbReference type="GO" id="GO:0000379">
    <property type="term" value="P:tRNA-type intron splice site recognition and cleavage"/>
    <property type="evidence" value="ECO:0007669"/>
    <property type="project" value="TreeGrafter"/>
</dbReference>
<dbReference type="RefSeq" id="XP_023944638.2">
    <property type="nucleotide sequence ID" value="XM_024088870.2"/>
</dbReference>
<reference evidence="6" key="1">
    <citation type="submission" date="2025-08" db="UniProtKB">
        <authorList>
            <consortium name="RefSeq"/>
        </authorList>
    </citation>
    <scope>IDENTIFICATION</scope>
</reference>
<dbReference type="KEGG" id="bany:112050578"/>
<evidence type="ECO:0000259" key="4">
    <source>
        <dbReference type="Pfam" id="PF12928"/>
    </source>
</evidence>
<protein>
    <submittedName>
        <fullName evidence="6">Uncharacterized protein LOC112050578</fullName>
    </submittedName>
</protein>
<feature type="domain" description="tRNA-splicing endonuclease subunit Sen54 N-terminal" evidence="4">
    <location>
        <begin position="55"/>
        <end position="116"/>
    </location>
</feature>
<evidence type="ECO:0000256" key="2">
    <source>
        <dbReference type="ARBA" id="ARBA00022694"/>
    </source>
</evidence>
<dbReference type="InterPro" id="IPR024336">
    <property type="entry name" value="tRNA_splic_suSen54_N"/>
</dbReference>
<organism evidence="5 6">
    <name type="scientific">Bicyclus anynana</name>
    <name type="common">Squinting bush brown butterfly</name>
    <dbReference type="NCBI Taxonomy" id="110368"/>
    <lineage>
        <taxon>Eukaryota</taxon>
        <taxon>Metazoa</taxon>
        <taxon>Ecdysozoa</taxon>
        <taxon>Arthropoda</taxon>
        <taxon>Hexapoda</taxon>
        <taxon>Insecta</taxon>
        <taxon>Pterygota</taxon>
        <taxon>Neoptera</taxon>
        <taxon>Endopterygota</taxon>
        <taxon>Lepidoptera</taxon>
        <taxon>Glossata</taxon>
        <taxon>Ditrysia</taxon>
        <taxon>Papilionoidea</taxon>
        <taxon>Nymphalidae</taxon>
        <taxon>Satyrinae</taxon>
        <taxon>Satyrini</taxon>
        <taxon>Mycalesina</taxon>
        <taxon>Bicyclus</taxon>
    </lineage>
</organism>
<gene>
    <name evidence="6" type="primary">LOC112050578</name>
</gene>
<dbReference type="AlphaFoldDB" id="A0A6J1NI84"/>
<feature type="region of interest" description="Disordered" evidence="3">
    <location>
        <begin position="347"/>
        <end position="366"/>
    </location>
</feature>
<dbReference type="GeneID" id="112050578"/>
<evidence type="ECO:0000313" key="5">
    <source>
        <dbReference type="Proteomes" id="UP001652582"/>
    </source>
</evidence>
<dbReference type="PANTHER" id="PTHR21027">
    <property type="entry name" value="TRNA-SPLICING ENDONUCLEASE SUBUNIT SEN54"/>
    <property type="match status" value="1"/>
</dbReference>
<dbReference type="InterPro" id="IPR024337">
    <property type="entry name" value="tRNA_splic_suSen54"/>
</dbReference>
<proteinExistence type="inferred from homology"/>
<name>A0A6J1NI84_BICAN</name>
<evidence type="ECO:0000256" key="1">
    <source>
        <dbReference type="ARBA" id="ARBA00005736"/>
    </source>
</evidence>
<dbReference type="GO" id="GO:0000214">
    <property type="term" value="C:tRNA-intron endonuclease complex"/>
    <property type="evidence" value="ECO:0007669"/>
    <property type="project" value="TreeGrafter"/>
</dbReference>
<dbReference type="Pfam" id="PF12928">
    <property type="entry name" value="tRNA_int_end_N2"/>
    <property type="match status" value="1"/>
</dbReference>
<dbReference type="OrthoDB" id="408683at2759"/>
<evidence type="ECO:0000256" key="3">
    <source>
        <dbReference type="SAM" id="MobiDB-lite"/>
    </source>
</evidence>
<dbReference type="PANTHER" id="PTHR21027:SF1">
    <property type="entry name" value="TRNA-SPLICING ENDONUCLEASE SUBUNIT SEN54"/>
    <property type="match status" value="1"/>
</dbReference>
<evidence type="ECO:0000313" key="6">
    <source>
        <dbReference type="RefSeq" id="XP_023944638.2"/>
    </source>
</evidence>
<accession>A0A6J1NI84</accession>
<sequence length="845" mass="97789">MINKKILSGYELVAKGATKIEATLPELGLKDVFPSKTWLEEKQIQAAVEARKHLIEVQRIDKSGVLSHAQWNEELMLAEVTQKVGSCWQYFGHNVGKKLYLKPEEALFLLEINNLCLKHNDVKVSLQQAYSLLLRDKVTLLQYKVYASLSRIGYRVYRHNTPEVTEEEAQKINSPDEKNEVAVSQTEEICMEPSNSANDNENHQQNADSAKLNPVKMSHENIVTKQEINEDSTNSMPTKQEHTKCKKQIMYLKMQSLNNRQLIPCNNEKLHKYFDNIPDLLDKNIATISTPFSNLLPNTINLTKSAYIVNLHDIQNKQNSTRPLSTESNIYSVNDEVNGSHIRRLRNTSNRTESNWTPPATSGFATQQNTQYRPSYYWRRASFNYYNFNNPFPRPFLPNWYFVPNLNFYPRAQSYIWRPNFYINNRNYNRKRSRKGAKKHQLDGILKLAGRLKQLIQSGNTHQQNIHSLQRLIQTYNTRYKTKVRLNSTFDVFIDETIEDTITLDDDDEEPSTKRRKANPAFEENLNKLKTVASKLKELEYKDKSSGKHRRAFSKLIKMFNDSYKEDYYLNEDYEIVCRNQIDLDTSDSDNDCIIEESQPSVSGKKLKNPFNVLKRVSITQNSQQTGINLDNTDNIVIESDKKYSEATLNAFTKDWLPKEDDFGRAEIVTKDACSIEDIRREEFLYDFIKIQTCKYDNWLDLKKSFFISIQAAIAEFQDNMPRRAKMEIDSIVKPEDCADLQSVLKKLSIIKSDKSVTDKCNLAIDFDVYNRNVQNFKKSNRPTPHFRIICINESSNLPAGEEIAALHTKYADNVTIVFAIVGIDSISYVQINPTDLPVYVSNNT</sequence>
<keyword evidence="2" id="KW-0819">tRNA processing</keyword>
<dbReference type="Proteomes" id="UP001652582">
    <property type="component" value="Chromosome 11"/>
</dbReference>
<keyword evidence="5" id="KW-1185">Reference proteome</keyword>